<dbReference type="GO" id="GO:0016491">
    <property type="term" value="F:oxidoreductase activity"/>
    <property type="evidence" value="ECO:0007669"/>
    <property type="project" value="InterPro"/>
</dbReference>
<comment type="caution">
    <text evidence="2">The sequence shown here is derived from an EMBL/GenBank/DDBJ whole genome shotgun (WGS) entry which is preliminary data.</text>
</comment>
<evidence type="ECO:0000313" key="2">
    <source>
        <dbReference type="EMBL" id="SMD31537.1"/>
    </source>
</evidence>
<reference evidence="2 3" key="1">
    <citation type="submission" date="2017-04" db="EMBL/GenBank/DDBJ databases">
        <authorList>
            <person name="Varghese N."/>
            <person name="Submissions S."/>
        </authorList>
    </citation>
    <scope>NUCLEOTIDE SEQUENCE [LARGE SCALE GENOMIC DNA]</scope>
    <source>
        <strain evidence="2 3">DSM 9789</strain>
    </source>
</reference>
<dbReference type="Proteomes" id="UP000192315">
    <property type="component" value="Unassembled WGS sequence"/>
</dbReference>
<dbReference type="InterPro" id="IPR011017">
    <property type="entry name" value="TRASH_dom"/>
</dbReference>
<protein>
    <submittedName>
        <fullName evidence="2">YHS domain-containing protein</fullName>
    </submittedName>
</protein>
<evidence type="ECO:0000313" key="3">
    <source>
        <dbReference type="Proteomes" id="UP000192315"/>
    </source>
</evidence>
<dbReference type="RefSeq" id="WP_083750375.1">
    <property type="nucleotide sequence ID" value="NC_005877.1"/>
</dbReference>
<dbReference type="OrthoDB" id="37898at2157"/>
<dbReference type="SUPFAM" id="SSF47240">
    <property type="entry name" value="Ferritin-like"/>
    <property type="match status" value="1"/>
</dbReference>
<dbReference type="Pfam" id="PF04945">
    <property type="entry name" value="YHS"/>
    <property type="match status" value="1"/>
</dbReference>
<accession>A0A8G2FXX8</accession>
<organism evidence="2 3">
    <name type="scientific">Picrophilus torridus (strain ATCC 700027 / DSM 9790 / JCM 10055 / NBRC 100828 / KAW 2/3)</name>
    <dbReference type="NCBI Taxonomy" id="1122961"/>
    <lineage>
        <taxon>Archaea</taxon>
        <taxon>Methanobacteriati</taxon>
        <taxon>Thermoplasmatota</taxon>
        <taxon>Thermoplasmata</taxon>
        <taxon>Thermoplasmatales</taxon>
        <taxon>Picrophilaceae</taxon>
        <taxon>Picrophilus</taxon>
    </lineage>
</organism>
<dbReference type="AlphaFoldDB" id="A0A8G2FXX8"/>
<dbReference type="SMART" id="SM00746">
    <property type="entry name" value="TRASH"/>
    <property type="match status" value="1"/>
</dbReference>
<dbReference type="InterPro" id="IPR007029">
    <property type="entry name" value="YHS_dom"/>
</dbReference>
<sequence>MEVDPVCGMKVEKRIESEYNGKKYYFCCDHCKSEFEKNPLKYIR</sequence>
<dbReference type="EMBL" id="FWYE01000004">
    <property type="protein sequence ID" value="SMD31537.1"/>
    <property type="molecule type" value="Genomic_DNA"/>
</dbReference>
<keyword evidence="3" id="KW-1185">Reference proteome</keyword>
<evidence type="ECO:0000259" key="1">
    <source>
        <dbReference type="SMART" id="SM00746"/>
    </source>
</evidence>
<name>A0A8G2FXX8_PICTO</name>
<gene>
    <name evidence="2" type="ORF">SAMN02745355_1486</name>
</gene>
<dbReference type="InterPro" id="IPR012348">
    <property type="entry name" value="RNR-like"/>
</dbReference>
<dbReference type="InterPro" id="IPR009078">
    <property type="entry name" value="Ferritin-like_SF"/>
</dbReference>
<feature type="domain" description="TRASH" evidence="1">
    <location>
        <begin position="4"/>
        <end position="39"/>
    </location>
</feature>
<dbReference type="GeneID" id="32153959"/>
<proteinExistence type="predicted"/>
<dbReference type="Gene3D" id="1.10.620.20">
    <property type="entry name" value="Ribonucleotide Reductase, subunit A"/>
    <property type="match status" value="1"/>
</dbReference>